<dbReference type="Gene3D" id="1.10.10.10">
    <property type="entry name" value="Winged helix-like DNA-binding domain superfamily/Winged helix DNA-binding domain"/>
    <property type="match status" value="1"/>
</dbReference>
<dbReference type="GO" id="GO:0000976">
    <property type="term" value="F:transcription cis-regulatory region binding"/>
    <property type="evidence" value="ECO:0007669"/>
    <property type="project" value="TreeGrafter"/>
</dbReference>
<feature type="domain" description="HTH lysR-type" evidence="5">
    <location>
        <begin position="1"/>
        <end position="58"/>
    </location>
</feature>
<dbReference type="Pfam" id="PF00126">
    <property type="entry name" value="HTH_1"/>
    <property type="match status" value="1"/>
</dbReference>
<dbReference type="PANTHER" id="PTHR30126">
    <property type="entry name" value="HTH-TYPE TRANSCRIPTIONAL REGULATOR"/>
    <property type="match status" value="1"/>
</dbReference>
<dbReference type="Gene3D" id="3.40.190.10">
    <property type="entry name" value="Periplasmic binding protein-like II"/>
    <property type="match status" value="2"/>
</dbReference>
<reference evidence="7" key="1">
    <citation type="journal article" date="2020" name="MBio">
        <title>Horizontal gene transfer to a defensive symbiont with a reduced genome amongst a multipartite beetle microbiome.</title>
        <authorList>
            <person name="Waterworth S.C."/>
            <person name="Florez L.V."/>
            <person name="Rees E.R."/>
            <person name="Hertweck C."/>
            <person name="Kaltenpoth M."/>
            <person name="Kwan J.C."/>
        </authorList>
    </citation>
    <scope>NUCLEOTIDE SEQUENCE [LARGE SCALE GENOMIC DNA]</scope>
</reference>
<accession>A0A7V8FU92</accession>
<dbReference type="InterPro" id="IPR005119">
    <property type="entry name" value="LysR_subst-bd"/>
</dbReference>
<keyword evidence="3" id="KW-0238">DNA-binding</keyword>
<dbReference type="EMBL" id="WNDX01000130">
    <property type="protein sequence ID" value="KAF1041270.1"/>
    <property type="molecule type" value="Genomic_DNA"/>
</dbReference>
<dbReference type="GO" id="GO:0003700">
    <property type="term" value="F:DNA-binding transcription factor activity"/>
    <property type="evidence" value="ECO:0007669"/>
    <property type="project" value="InterPro"/>
</dbReference>
<evidence type="ECO:0000256" key="1">
    <source>
        <dbReference type="ARBA" id="ARBA00009437"/>
    </source>
</evidence>
<dbReference type="InterPro" id="IPR000847">
    <property type="entry name" value="LysR_HTH_N"/>
</dbReference>
<sequence>MDVSSLEIFCAVAEEGSITKAAQRLNRVQSNVTTRVQQLEEQLKAALFQREGKRMVLTPAGERFIDYAQRLLSLAQEAIQSVSASQPMGQLKIGSMEATAASRLPGPLAAFHRHWPEVAMDIATGTSQKMLDAVAQHRLDCALVAIPAGQTPADFSDNLTGVPIWNEQLMLLEPQDKGEGRALSLAAFEPGCTYRAAGEAWFRQHAAKGVRVVEANSYHAIMACVAAGTCAAVMPQSVLDLYRGAAHRFSASPLVEMETWLVWREQYKSAALDAFRDACTVAA</sequence>
<evidence type="ECO:0000313" key="6">
    <source>
        <dbReference type="EMBL" id="KAF1041270.1"/>
    </source>
</evidence>
<comment type="similarity">
    <text evidence="1">Belongs to the LysR transcriptional regulatory family.</text>
</comment>
<dbReference type="FunFam" id="1.10.10.10:FF:000001">
    <property type="entry name" value="LysR family transcriptional regulator"/>
    <property type="match status" value="1"/>
</dbReference>
<dbReference type="Proteomes" id="UP000462435">
    <property type="component" value="Unassembled WGS sequence"/>
</dbReference>
<dbReference type="InterPro" id="IPR036388">
    <property type="entry name" value="WH-like_DNA-bd_sf"/>
</dbReference>
<evidence type="ECO:0000256" key="2">
    <source>
        <dbReference type="ARBA" id="ARBA00023015"/>
    </source>
</evidence>
<gene>
    <name evidence="6" type="primary">yofA_3</name>
    <name evidence="6" type="ORF">GAK35_03424</name>
</gene>
<dbReference type="PANTHER" id="PTHR30126:SF40">
    <property type="entry name" value="HTH-TYPE TRANSCRIPTIONAL REGULATOR GLTR"/>
    <property type="match status" value="1"/>
</dbReference>
<dbReference type="AlphaFoldDB" id="A0A7V8FU92"/>
<dbReference type="InterPro" id="IPR036390">
    <property type="entry name" value="WH_DNA-bd_sf"/>
</dbReference>
<dbReference type="Pfam" id="PF03466">
    <property type="entry name" value="LysR_substrate"/>
    <property type="match status" value="1"/>
</dbReference>
<proteinExistence type="inferred from homology"/>
<evidence type="ECO:0000313" key="7">
    <source>
        <dbReference type="Proteomes" id="UP000462435"/>
    </source>
</evidence>
<dbReference type="SUPFAM" id="SSF46785">
    <property type="entry name" value="Winged helix' DNA-binding domain"/>
    <property type="match status" value="1"/>
</dbReference>
<dbReference type="PRINTS" id="PR00039">
    <property type="entry name" value="HTHLYSR"/>
</dbReference>
<keyword evidence="2" id="KW-0805">Transcription regulation</keyword>
<evidence type="ECO:0000256" key="3">
    <source>
        <dbReference type="ARBA" id="ARBA00023125"/>
    </source>
</evidence>
<organism evidence="6 7">
    <name type="scientific">Herbaspirillum frisingense</name>
    <dbReference type="NCBI Taxonomy" id="92645"/>
    <lineage>
        <taxon>Bacteria</taxon>
        <taxon>Pseudomonadati</taxon>
        <taxon>Pseudomonadota</taxon>
        <taxon>Betaproteobacteria</taxon>
        <taxon>Burkholderiales</taxon>
        <taxon>Oxalobacteraceae</taxon>
        <taxon>Herbaspirillum</taxon>
    </lineage>
</organism>
<keyword evidence="4" id="KW-0804">Transcription</keyword>
<evidence type="ECO:0000256" key="4">
    <source>
        <dbReference type="ARBA" id="ARBA00023163"/>
    </source>
</evidence>
<protein>
    <submittedName>
        <fullName evidence="6">HTH-type transcriptional regulator YofA</fullName>
    </submittedName>
</protein>
<name>A0A7V8FU92_9BURK</name>
<evidence type="ECO:0000259" key="5">
    <source>
        <dbReference type="PROSITE" id="PS50931"/>
    </source>
</evidence>
<dbReference type="SUPFAM" id="SSF53850">
    <property type="entry name" value="Periplasmic binding protein-like II"/>
    <property type="match status" value="1"/>
</dbReference>
<comment type="caution">
    <text evidence="6">The sequence shown here is derived from an EMBL/GenBank/DDBJ whole genome shotgun (WGS) entry which is preliminary data.</text>
</comment>
<dbReference type="PROSITE" id="PS50931">
    <property type="entry name" value="HTH_LYSR"/>
    <property type="match status" value="1"/>
</dbReference>